<dbReference type="PANTHER" id="PTHR11199:SF0">
    <property type="entry name" value="LD34181P-RELATED"/>
    <property type="match status" value="1"/>
</dbReference>
<dbReference type="EMBL" id="CP064815">
    <property type="protein sequence ID" value="QPG76749.1"/>
    <property type="molecule type" value="Genomic_DNA"/>
</dbReference>
<reference evidence="3" key="1">
    <citation type="submission" date="2020-10" db="EMBL/GenBank/DDBJ databases">
        <authorList>
            <person name="Roach M.J.R."/>
        </authorList>
    </citation>
    <scope>NUCLEOTIDE SEQUENCE</scope>
    <source>
        <strain evidence="3">CBS 1945</strain>
    </source>
</reference>
<dbReference type="Pfam" id="PF08514">
    <property type="entry name" value="STAG"/>
    <property type="match status" value="1"/>
</dbReference>
<feature type="compositionally biased region" description="Acidic residues" evidence="1">
    <location>
        <begin position="39"/>
        <end position="61"/>
    </location>
</feature>
<dbReference type="GO" id="GO:0005634">
    <property type="term" value="C:nucleus"/>
    <property type="evidence" value="ECO:0007669"/>
    <property type="project" value="TreeGrafter"/>
</dbReference>
<accession>A0A875SB16</accession>
<dbReference type="SUPFAM" id="SSF48371">
    <property type="entry name" value="ARM repeat"/>
    <property type="match status" value="1"/>
</dbReference>
<gene>
    <name evidence="3" type="ORF">FOA43_004143</name>
</gene>
<dbReference type="KEGG" id="bnn:FOA43_004143"/>
<feature type="domain" description="SCD" evidence="2">
    <location>
        <begin position="335"/>
        <end position="420"/>
    </location>
</feature>
<dbReference type="GO" id="GO:0003682">
    <property type="term" value="F:chromatin binding"/>
    <property type="evidence" value="ECO:0007669"/>
    <property type="project" value="TreeGrafter"/>
</dbReference>
<dbReference type="AlphaFoldDB" id="A0A875SB16"/>
<feature type="region of interest" description="Disordered" evidence="1">
    <location>
        <begin position="1"/>
        <end position="91"/>
    </location>
</feature>
<dbReference type="PROSITE" id="PS51425">
    <property type="entry name" value="SCD"/>
    <property type="match status" value="1"/>
</dbReference>
<dbReference type="PANTHER" id="PTHR11199">
    <property type="entry name" value="STROMAL ANTIGEN"/>
    <property type="match status" value="1"/>
</dbReference>
<dbReference type="InterPro" id="IPR016024">
    <property type="entry name" value="ARM-type_fold"/>
</dbReference>
<proteinExistence type="predicted"/>
<feature type="compositionally biased region" description="Low complexity" evidence="1">
    <location>
        <begin position="290"/>
        <end position="300"/>
    </location>
</feature>
<dbReference type="InterPro" id="IPR013721">
    <property type="entry name" value="STAG"/>
</dbReference>
<evidence type="ECO:0000313" key="4">
    <source>
        <dbReference type="Proteomes" id="UP000662931"/>
    </source>
</evidence>
<dbReference type="OrthoDB" id="498590at2759"/>
<dbReference type="GO" id="GO:0000785">
    <property type="term" value="C:chromatin"/>
    <property type="evidence" value="ECO:0007669"/>
    <property type="project" value="TreeGrafter"/>
</dbReference>
<keyword evidence="4" id="KW-1185">Reference proteome</keyword>
<sequence length="1080" mass="123718">MSQLSLEKEEENTIGARTRRGGRSRGRGLRRGTRNNSSDLDEQGDSLMFEEEEEDSDPEFDDIPRHTNKRRRITHSRRHGQQHHVPNDIDDIDDFEENTIFQALSDSDVAVSELAADWIDDFANVEDETTKQDAVRDLVNFVLRSCGCVSMLSSHDVADTDHADETIAEVQQLFLSQGSHEYPLWLSSRMSNKQWKGFRERASEFMKQLLFVSSERGLLYENEEFMETILAWLGTMSAVNERSMRFTATFYSIQLESALCQIYVETAKFINRCQRQLTSEKENLKKTSKSSRSSNSRSIDSVNKRIERVQSNFDSYSEKKQYLEKQVKNIFNTFFVHRYRDTNANLRKECIYHLGLWMKQLPEIFFKPIYLRYFGWLLTDPVPSVRIQVMKSLIPLYQRPSTISALRLFSNHFKDILLKMATHEVDVPLVNGAIALLSEMVKNGFLDDDQILDVTSLLFSEHSMGEDDLMKINKELAKFVSTVEHERFKEYTEGHSATIKAVNSTMELDLNEMLKFKFLSLLLQQAEEKSLNDGNVKSFRQLKLVAEALFSVFRYNMKGQSLEFLIEYLLFDMSSLIGLDSSLKSSIELSSADQFHLLNLIYGATEVLVEGDKNQIYKSVISKRATRFVDVEGQVHDRDYYLVKIITKMPKLVDFFNKNEDTLSMVTLIATALLPTQSGTETNIFRATNQEPALVKIVMALIQSFVNTTIPLLTTDDCDDMYLNSMNYPYGLFFKSVPCEYPEIRLRMEELSSAFIKSLHVAMKNDSQQQKDGHSNIDAFTLNVIRLRLICENATVFEKVMVDLIDQIDDICAFLCKNVASTDNASSFLTSTSGILKKVVLQNFAEMVNHAADYIKERTDDKDLPEHVITLIPKTRVITSSLLMIIEDEEHVSFESWFNACIDYSEIMAILTLIEKQFLEYYSSKSKDGALLKHQVDHALGDLSRMSQIPDIAQEKLVKCFAEKEFQYAQANNLQDEISIPLSERNDIHKSFEEQGDDVDHSIHLLKDLCHIGAAMKMLSDSGAADKALANRVERNAGPLGDEYRYCLINSRTGLDDMLSIFRSSVEDRLDDHGSENITI</sequence>
<feature type="region of interest" description="Disordered" evidence="1">
    <location>
        <begin position="281"/>
        <end position="300"/>
    </location>
</feature>
<dbReference type="InterPro" id="IPR011989">
    <property type="entry name" value="ARM-like"/>
</dbReference>
<evidence type="ECO:0000256" key="1">
    <source>
        <dbReference type="SAM" id="MobiDB-lite"/>
    </source>
</evidence>
<dbReference type="Proteomes" id="UP000662931">
    <property type="component" value="Chromosome 4"/>
</dbReference>
<dbReference type="GO" id="GO:0008278">
    <property type="term" value="C:cohesin complex"/>
    <property type="evidence" value="ECO:0007669"/>
    <property type="project" value="TreeGrafter"/>
</dbReference>
<dbReference type="RefSeq" id="XP_038780314.1">
    <property type="nucleotide sequence ID" value="XM_038924386.1"/>
</dbReference>
<dbReference type="GeneID" id="62197543"/>
<evidence type="ECO:0000259" key="2">
    <source>
        <dbReference type="PROSITE" id="PS51425"/>
    </source>
</evidence>
<name>A0A875SB16_EENNA</name>
<dbReference type="Gene3D" id="1.25.10.10">
    <property type="entry name" value="Leucine-rich Repeat Variant"/>
    <property type="match status" value="1"/>
</dbReference>
<evidence type="ECO:0000313" key="3">
    <source>
        <dbReference type="EMBL" id="QPG76749.1"/>
    </source>
</evidence>
<dbReference type="InterPro" id="IPR039662">
    <property type="entry name" value="Cohesin_Scc3/SA"/>
</dbReference>
<feature type="compositionally biased region" description="Basic residues" evidence="1">
    <location>
        <begin position="66"/>
        <end position="82"/>
    </location>
</feature>
<protein>
    <recommendedName>
        <fullName evidence="2">SCD domain-containing protein</fullName>
    </recommendedName>
</protein>
<dbReference type="Pfam" id="PF21581">
    <property type="entry name" value="SCD"/>
    <property type="match status" value="1"/>
</dbReference>
<dbReference type="GO" id="GO:0007062">
    <property type="term" value="P:sister chromatid cohesion"/>
    <property type="evidence" value="ECO:0007669"/>
    <property type="project" value="UniProtKB-ARBA"/>
</dbReference>
<feature type="compositionally biased region" description="Basic residues" evidence="1">
    <location>
        <begin position="17"/>
        <end position="33"/>
    </location>
</feature>
<organism evidence="3 4">
    <name type="scientific">Eeniella nana</name>
    <name type="common">Yeast</name>
    <name type="synonym">Brettanomyces nanus</name>
    <dbReference type="NCBI Taxonomy" id="13502"/>
    <lineage>
        <taxon>Eukaryota</taxon>
        <taxon>Fungi</taxon>
        <taxon>Dikarya</taxon>
        <taxon>Ascomycota</taxon>
        <taxon>Saccharomycotina</taxon>
        <taxon>Pichiomycetes</taxon>
        <taxon>Pichiales</taxon>
        <taxon>Pichiaceae</taxon>
        <taxon>Brettanomyces</taxon>
    </lineage>
</organism>
<dbReference type="InterPro" id="IPR020839">
    <property type="entry name" value="SCD"/>
</dbReference>